<dbReference type="Pfam" id="PF01702">
    <property type="entry name" value="TGT"/>
    <property type="match status" value="2"/>
</dbReference>
<comment type="caution">
    <text evidence="6">The sequence shown here is derived from an EMBL/GenBank/DDBJ whole genome shotgun (WGS) entry which is preliminary data.</text>
</comment>
<dbReference type="AlphaFoldDB" id="A0A2H0BLC7"/>
<dbReference type="GO" id="GO:0005737">
    <property type="term" value="C:cytoplasm"/>
    <property type="evidence" value="ECO:0007669"/>
    <property type="project" value="TreeGrafter"/>
</dbReference>
<organism evidence="6 7">
    <name type="scientific">Candidatus Vogelbacteria bacterium CG22_combo_CG10-13_8_21_14_all_37_9</name>
    <dbReference type="NCBI Taxonomy" id="1975046"/>
    <lineage>
        <taxon>Bacteria</taxon>
        <taxon>Candidatus Vogeliibacteriota</taxon>
    </lineage>
</organism>
<dbReference type="InterPro" id="IPR004803">
    <property type="entry name" value="TGT"/>
</dbReference>
<dbReference type="NCBIfam" id="TIGR00449">
    <property type="entry name" value="tgt_general"/>
    <property type="match status" value="1"/>
</dbReference>
<evidence type="ECO:0000259" key="5">
    <source>
        <dbReference type="Pfam" id="PF01702"/>
    </source>
</evidence>
<feature type="binding site" evidence="4">
    <location>
        <position position="385"/>
    </location>
    <ligand>
        <name>Zn(2+)</name>
        <dbReference type="ChEBI" id="CHEBI:29105"/>
    </ligand>
</feature>
<proteinExistence type="inferred from homology"/>
<evidence type="ECO:0000256" key="3">
    <source>
        <dbReference type="ARBA" id="ARBA00022694"/>
    </source>
</evidence>
<comment type="catalytic activity">
    <reaction evidence="4">
        <text>7-aminomethyl-7-carbaguanine + guanosine(34) in tRNA = 7-aminomethyl-7-carbaguanosine(34) in tRNA + guanine</text>
        <dbReference type="Rhea" id="RHEA:24104"/>
        <dbReference type="Rhea" id="RHEA-COMP:10341"/>
        <dbReference type="Rhea" id="RHEA-COMP:10342"/>
        <dbReference type="ChEBI" id="CHEBI:16235"/>
        <dbReference type="ChEBI" id="CHEBI:58703"/>
        <dbReference type="ChEBI" id="CHEBI:74269"/>
        <dbReference type="ChEBI" id="CHEBI:82833"/>
        <dbReference type="EC" id="2.4.2.29"/>
    </reaction>
</comment>
<feature type="active site" description="Nucleophile" evidence="4">
    <location>
        <position position="316"/>
    </location>
</feature>
<reference evidence="6 7" key="1">
    <citation type="submission" date="2017-09" db="EMBL/GenBank/DDBJ databases">
        <title>Depth-based differentiation of microbial function through sediment-hosted aquifers and enrichment of novel symbionts in the deep terrestrial subsurface.</title>
        <authorList>
            <person name="Probst A.J."/>
            <person name="Ladd B."/>
            <person name="Jarett J.K."/>
            <person name="Geller-Mcgrath D.E."/>
            <person name="Sieber C.M."/>
            <person name="Emerson J.B."/>
            <person name="Anantharaman K."/>
            <person name="Thomas B.C."/>
            <person name="Malmstrom R."/>
            <person name="Stieglmeier M."/>
            <person name="Klingl A."/>
            <person name="Woyke T."/>
            <person name="Ryan C.M."/>
            <person name="Banfield J.F."/>
        </authorList>
    </citation>
    <scope>NUCLEOTIDE SEQUENCE [LARGE SCALE GENOMIC DNA]</scope>
    <source>
        <strain evidence="6">CG22_combo_CG10-13_8_21_14_all_37_9</strain>
    </source>
</reference>
<dbReference type="PANTHER" id="PTHR46499">
    <property type="entry name" value="QUEUINE TRNA-RIBOSYLTRANSFERASE"/>
    <property type="match status" value="1"/>
</dbReference>
<dbReference type="InterPro" id="IPR050076">
    <property type="entry name" value="ArchSynthase1/Queuine_TRR"/>
</dbReference>
<keyword evidence="4" id="KW-0862">Zinc</keyword>
<dbReference type="NCBIfam" id="TIGR00430">
    <property type="entry name" value="Q_tRNA_tgt"/>
    <property type="match status" value="1"/>
</dbReference>
<dbReference type="Proteomes" id="UP000229334">
    <property type="component" value="Unassembled WGS sequence"/>
</dbReference>
<comment type="pathway">
    <text evidence="4">tRNA modification; tRNA-queuosine biosynthesis.</text>
</comment>
<keyword evidence="1 4" id="KW-0328">Glycosyltransferase</keyword>
<keyword evidence="3 4" id="KW-0819">tRNA processing</keyword>
<feature type="region of interest" description="RNA binding; important for wobble base 34 recognition" evidence="4">
    <location>
        <begin position="321"/>
        <end position="325"/>
    </location>
</feature>
<comment type="subunit">
    <text evidence="4">Homodimer. Within each dimer, one monomer is responsible for RNA recognition and catalysis, while the other monomer binds to the replacement base PreQ1.</text>
</comment>
<feature type="binding site" evidence="4">
    <location>
        <position position="354"/>
    </location>
    <ligand>
        <name>Zn(2+)</name>
        <dbReference type="ChEBI" id="CHEBI:29105"/>
    </ligand>
</feature>
<feature type="binding site" evidence="4">
    <location>
        <position position="269"/>
    </location>
    <ligand>
        <name>substrate</name>
    </ligand>
</feature>
<keyword evidence="4" id="KW-0671">Queuosine biosynthesis</keyword>
<feature type="domain" description="tRNA-guanine(15) transglycosylase-like" evidence="5">
    <location>
        <begin position="19"/>
        <end position="115"/>
    </location>
</feature>
<feature type="binding site" evidence="4">
    <location>
        <begin position="96"/>
        <end position="100"/>
    </location>
    <ligand>
        <name>substrate</name>
    </ligand>
</feature>
<dbReference type="HAMAP" id="MF_00168">
    <property type="entry name" value="Q_tRNA_Tgt"/>
    <property type="match status" value="1"/>
</dbReference>
<sequence length="420" mass="46505">MAEKSFKFKIAKEIPGALGRVGTITTPHGEIQTPAFVVVGTKATVKALTPEQIKDLGTQVVLANTYHLFLEPGEKIVAEAGGLHKFMNWSGPTMTDSGGFQVFSLGVAYGEVGVTKFAVEGKTIESTEVGLPRDEQSESYGGKLAKIDDDGVTFRSHLDGSELRLTPERSIEIQHQIGADIIFAFDECTAPSASLDYQKEALERTHQWAQRSLKEHQRLNVQARQNFSEKNLGGQALYGIVQGGRHQDLREQSAKFIASLDFDGFGIGGSFDKADMGTAVHWVNSILPVNKPRHLLGIGAVEDLFIGIENGADTFDCVTPTREARNGSLYTLTGRINILNAKFRTDFSPLDPTCACYTCQNFTRAYLAHLFRAKEMLASTLASIHNLYFFVNLVKNIRQSIIEEKFFEFKEQFLSNYHHD</sequence>
<feature type="binding site" evidence="4">
    <location>
        <position position="356"/>
    </location>
    <ligand>
        <name>Zn(2+)</name>
        <dbReference type="ChEBI" id="CHEBI:29105"/>
    </ligand>
</feature>
<name>A0A2H0BLC7_9BACT</name>
<dbReference type="GO" id="GO:0008616">
    <property type="term" value="P:tRNA queuosine(34) biosynthetic process"/>
    <property type="evidence" value="ECO:0007669"/>
    <property type="project" value="UniProtKB-UniRule"/>
</dbReference>
<comment type="cofactor">
    <cofactor evidence="4">
        <name>Zn(2+)</name>
        <dbReference type="ChEBI" id="CHEBI:29105"/>
    </cofactor>
    <text evidence="4">Binds 1 zinc ion per subunit.</text>
</comment>
<feature type="region of interest" description="RNA binding" evidence="4">
    <location>
        <begin position="297"/>
        <end position="303"/>
    </location>
</feature>
<dbReference type="UniPathway" id="UPA00392"/>
<dbReference type="SUPFAM" id="SSF51713">
    <property type="entry name" value="tRNA-guanine transglycosylase"/>
    <property type="match status" value="1"/>
</dbReference>
<dbReference type="EC" id="2.4.2.29" evidence="4"/>
<comment type="similarity">
    <text evidence="4">Belongs to the queuine tRNA-ribosyltransferase family.</text>
</comment>
<comment type="function">
    <text evidence="4">Catalyzes the base-exchange of a guanine (G) residue with the queuine precursor 7-aminomethyl-7-deazaguanine (PreQ1) at position 34 (anticodon wobble position) in tRNAs with GU(N) anticodons (tRNA-Asp, -Asn, -His and -Tyr). Catalysis occurs through a double-displacement mechanism. The nucleophile active site attacks the C1' of nucleotide 34 to detach the guanine base from the RNA, forming a covalent enzyme-RNA intermediate. The proton acceptor active site deprotonates the incoming PreQ1, allowing a nucleophilic attack on the C1' of the ribose to form the product. After dissociation, two additional enzymatic reactions on the tRNA convert PreQ1 to queuine (Q), resulting in the hypermodified nucleoside queuosine (7-(((4,5-cis-dihydroxy-2-cyclopenten-1-yl)amino)methyl)-7-deazaguanosine).</text>
</comment>
<dbReference type="GO" id="GO:0008479">
    <property type="term" value="F:tRNA-guanosine(34) queuine transglycosylase activity"/>
    <property type="evidence" value="ECO:0007669"/>
    <property type="project" value="UniProtKB-UniRule"/>
</dbReference>
<keyword evidence="4" id="KW-0479">Metal-binding</keyword>
<feature type="domain" description="tRNA-guanine(15) transglycosylase-like" evidence="5">
    <location>
        <begin position="141"/>
        <end position="418"/>
    </location>
</feature>
<feature type="binding site" evidence="4">
    <location>
        <position position="242"/>
    </location>
    <ligand>
        <name>substrate</name>
    </ligand>
</feature>
<evidence type="ECO:0000313" key="7">
    <source>
        <dbReference type="Proteomes" id="UP000229334"/>
    </source>
</evidence>
<dbReference type="GO" id="GO:0046872">
    <property type="term" value="F:metal ion binding"/>
    <property type="evidence" value="ECO:0007669"/>
    <property type="project" value="UniProtKB-KW"/>
</dbReference>
<dbReference type="PANTHER" id="PTHR46499:SF1">
    <property type="entry name" value="QUEUINE TRNA-RIBOSYLTRANSFERASE"/>
    <property type="match status" value="1"/>
</dbReference>
<evidence type="ECO:0000256" key="2">
    <source>
        <dbReference type="ARBA" id="ARBA00022679"/>
    </source>
</evidence>
<dbReference type="EMBL" id="PCSX01000013">
    <property type="protein sequence ID" value="PIP58349.1"/>
    <property type="molecule type" value="Genomic_DNA"/>
</dbReference>
<keyword evidence="2 4" id="KW-0808">Transferase</keyword>
<feature type="binding site" evidence="4">
    <location>
        <position position="359"/>
    </location>
    <ligand>
        <name>Zn(2+)</name>
        <dbReference type="ChEBI" id="CHEBI:29105"/>
    </ligand>
</feature>
<gene>
    <name evidence="4 6" type="primary">tgt</name>
    <name evidence="6" type="ORF">COX02_00790</name>
</gene>
<protein>
    <recommendedName>
        <fullName evidence="4">Queuine tRNA-ribosyltransferase</fullName>
        <ecNumber evidence="4">2.4.2.29</ecNumber>
    </recommendedName>
    <alternativeName>
        <fullName evidence="4">Guanine insertion enzyme</fullName>
    </alternativeName>
    <alternativeName>
        <fullName evidence="4">tRNA-guanine transglycosylase</fullName>
    </alternativeName>
</protein>
<evidence type="ECO:0000256" key="1">
    <source>
        <dbReference type="ARBA" id="ARBA00022676"/>
    </source>
</evidence>
<dbReference type="InterPro" id="IPR036511">
    <property type="entry name" value="TGT-like_sf"/>
</dbReference>
<dbReference type="InterPro" id="IPR002616">
    <property type="entry name" value="tRNA_ribo_trans-like"/>
</dbReference>
<feature type="active site" description="Proton acceptor" evidence="4">
    <location>
        <position position="96"/>
    </location>
</feature>
<accession>A0A2H0BLC7</accession>
<evidence type="ECO:0000256" key="4">
    <source>
        <dbReference type="HAMAP-Rule" id="MF_00168"/>
    </source>
</evidence>
<evidence type="ECO:0000313" key="6">
    <source>
        <dbReference type="EMBL" id="PIP58349.1"/>
    </source>
</evidence>
<dbReference type="Gene3D" id="3.20.20.105">
    <property type="entry name" value="Queuine tRNA-ribosyltransferase-like"/>
    <property type="match status" value="1"/>
</dbReference>
<feature type="binding site" evidence="4">
    <location>
        <position position="186"/>
    </location>
    <ligand>
        <name>substrate</name>
    </ligand>
</feature>